<evidence type="ECO:0000313" key="1">
    <source>
        <dbReference type="EMBL" id="KAK8945810.1"/>
    </source>
</evidence>
<accession>A0ABR2LNC5</accession>
<keyword evidence="2" id="KW-1185">Reference proteome</keyword>
<proteinExistence type="predicted"/>
<sequence length="252" mass="28393">MFRSVVYHRSSLIGEVEIHPKNSNLGTWTREIRISYISHPPSDRCSPLAILHTISTSGVCFMMESKRSADESLLFSVYSACLRENKASKLCPYLKSDFEADFSSFENHSSKDSVVGFESLLIKRLKEHTNEEIETITLGKMRLSVSEVDGDHAKNYSSPSIPHSEVGRYRTRAPQRIPHSQTKVVSTWSHDLGAKRLAVLRSSEACRYGLWKGTKHTFETRERGDSSLAWGTHGGCVKQATWDTILGQENVE</sequence>
<organism evidence="1 2">
    <name type="scientific">Platanthera guangdongensis</name>
    <dbReference type="NCBI Taxonomy" id="2320717"/>
    <lineage>
        <taxon>Eukaryota</taxon>
        <taxon>Viridiplantae</taxon>
        <taxon>Streptophyta</taxon>
        <taxon>Embryophyta</taxon>
        <taxon>Tracheophyta</taxon>
        <taxon>Spermatophyta</taxon>
        <taxon>Magnoliopsida</taxon>
        <taxon>Liliopsida</taxon>
        <taxon>Asparagales</taxon>
        <taxon>Orchidaceae</taxon>
        <taxon>Orchidoideae</taxon>
        <taxon>Orchideae</taxon>
        <taxon>Orchidinae</taxon>
        <taxon>Platanthera</taxon>
    </lineage>
</organism>
<evidence type="ECO:0000313" key="2">
    <source>
        <dbReference type="Proteomes" id="UP001412067"/>
    </source>
</evidence>
<comment type="caution">
    <text evidence="1">The sequence shown here is derived from an EMBL/GenBank/DDBJ whole genome shotgun (WGS) entry which is preliminary data.</text>
</comment>
<gene>
    <name evidence="1" type="ORF">KSP40_PGU019111</name>
</gene>
<dbReference type="EMBL" id="JBBWWR010000017">
    <property type="protein sequence ID" value="KAK8945810.1"/>
    <property type="molecule type" value="Genomic_DNA"/>
</dbReference>
<dbReference type="Proteomes" id="UP001412067">
    <property type="component" value="Unassembled WGS sequence"/>
</dbReference>
<reference evidence="1 2" key="1">
    <citation type="journal article" date="2022" name="Nat. Plants">
        <title>Genomes of leafy and leafless Platanthera orchids illuminate the evolution of mycoheterotrophy.</title>
        <authorList>
            <person name="Li M.H."/>
            <person name="Liu K.W."/>
            <person name="Li Z."/>
            <person name="Lu H.C."/>
            <person name="Ye Q.L."/>
            <person name="Zhang D."/>
            <person name="Wang J.Y."/>
            <person name="Li Y.F."/>
            <person name="Zhong Z.M."/>
            <person name="Liu X."/>
            <person name="Yu X."/>
            <person name="Liu D.K."/>
            <person name="Tu X.D."/>
            <person name="Liu B."/>
            <person name="Hao Y."/>
            <person name="Liao X.Y."/>
            <person name="Jiang Y.T."/>
            <person name="Sun W.H."/>
            <person name="Chen J."/>
            <person name="Chen Y.Q."/>
            <person name="Ai Y."/>
            <person name="Zhai J.W."/>
            <person name="Wu S.S."/>
            <person name="Zhou Z."/>
            <person name="Hsiao Y.Y."/>
            <person name="Wu W.L."/>
            <person name="Chen Y.Y."/>
            <person name="Lin Y.F."/>
            <person name="Hsu J.L."/>
            <person name="Li C.Y."/>
            <person name="Wang Z.W."/>
            <person name="Zhao X."/>
            <person name="Zhong W.Y."/>
            <person name="Ma X.K."/>
            <person name="Ma L."/>
            <person name="Huang J."/>
            <person name="Chen G.Z."/>
            <person name="Huang M.Z."/>
            <person name="Huang L."/>
            <person name="Peng D.H."/>
            <person name="Luo Y.B."/>
            <person name="Zou S.Q."/>
            <person name="Chen S.P."/>
            <person name="Lan S."/>
            <person name="Tsai W.C."/>
            <person name="Van de Peer Y."/>
            <person name="Liu Z.J."/>
        </authorList>
    </citation>
    <scope>NUCLEOTIDE SEQUENCE [LARGE SCALE GENOMIC DNA]</scope>
    <source>
        <strain evidence="1">Lor288</strain>
    </source>
</reference>
<name>A0ABR2LNC5_9ASPA</name>
<protein>
    <submittedName>
        <fullName evidence="1">Uncharacterized protein</fullName>
    </submittedName>
</protein>